<protein>
    <recommendedName>
        <fullName evidence="2">Rab-GAP TBC domain-containing protein</fullName>
    </recommendedName>
</protein>
<dbReference type="AlphaFoldDB" id="A0A8H2Y7T7"/>
<dbReference type="Pfam" id="PF00566">
    <property type="entry name" value="RabGAP-TBC"/>
    <property type="match status" value="1"/>
</dbReference>
<dbReference type="SUPFAM" id="SSF53254">
    <property type="entry name" value="Phosphoglycerate mutase-like"/>
    <property type="match status" value="1"/>
</dbReference>
<feature type="compositionally biased region" description="Basic and acidic residues" evidence="1">
    <location>
        <begin position="280"/>
        <end position="306"/>
    </location>
</feature>
<feature type="region of interest" description="Disordered" evidence="1">
    <location>
        <begin position="279"/>
        <end position="306"/>
    </location>
</feature>
<feature type="compositionally biased region" description="Polar residues" evidence="1">
    <location>
        <begin position="134"/>
        <end position="171"/>
    </location>
</feature>
<dbReference type="InterPro" id="IPR013078">
    <property type="entry name" value="His_Pase_superF_clade-1"/>
</dbReference>
<proteinExistence type="predicted"/>
<evidence type="ECO:0000256" key="1">
    <source>
        <dbReference type="SAM" id="MobiDB-lite"/>
    </source>
</evidence>
<dbReference type="Gene3D" id="3.40.50.1240">
    <property type="entry name" value="Phosphoglycerate mutase-like"/>
    <property type="match status" value="1"/>
</dbReference>
<dbReference type="OrthoDB" id="2848340at2759"/>
<dbReference type="SMART" id="SM00164">
    <property type="entry name" value="TBC"/>
    <property type="match status" value="1"/>
</dbReference>
<evidence type="ECO:0000313" key="4">
    <source>
        <dbReference type="Proteomes" id="UP000663831"/>
    </source>
</evidence>
<dbReference type="CDD" id="cd07040">
    <property type="entry name" value="HP"/>
    <property type="match status" value="1"/>
</dbReference>
<accession>A0A8H2Y7T7</accession>
<gene>
    <name evidence="3" type="ORF">RDB_LOCUS53740</name>
</gene>
<dbReference type="GO" id="GO:0005096">
    <property type="term" value="F:GTPase activator activity"/>
    <property type="evidence" value="ECO:0007669"/>
    <property type="project" value="TreeGrafter"/>
</dbReference>
<feature type="compositionally biased region" description="Polar residues" evidence="1">
    <location>
        <begin position="65"/>
        <end position="91"/>
    </location>
</feature>
<feature type="compositionally biased region" description="Low complexity" evidence="1">
    <location>
        <begin position="356"/>
        <end position="370"/>
    </location>
</feature>
<dbReference type="InterPro" id="IPR035969">
    <property type="entry name" value="Rab-GAP_TBC_sf"/>
</dbReference>
<dbReference type="PANTHER" id="PTHR22957:SF26">
    <property type="entry name" value="LD44506P"/>
    <property type="match status" value="1"/>
</dbReference>
<dbReference type="GO" id="GO:0005794">
    <property type="term" value="C:Golgi apparatus"/>
    <property type="evidence" value="ECO:0007669"/>
    <property type="project" value="TreeGrafter"/>
</dbReference>
<feature type="region of interest" description="Disordered" evidence="1">
    <location>
        <begin position="328"/>
        <end position="392"/>
    </location>
</feature>
<evidence type="ECO:0000259" key="2">
    <source>
        <dbReference type="PROSITE" id="PS50086"/>
    </source>
</evidence>
<dbReference type="Gene3D" id="1.10.8.270">
    <property type="entry name" value="putative rabgap domain of human tbc1 domain family member 14 like domains"/>
    <property type="match status" value="1"/>
</dbReference>
<dbReference type="EMBL" id="CAJMWV010001580">
    <property type="protein sequence ID" value="CAE6440895.1"/>
    <property type="molecule type" value="Genomic_DNA"/>
</dbReference>
<dbReference type="InterPro" id="IPR029033">
    <property type="entry name" value="His_PPase_superfam"/>
</dbReference>
<feature type="region of interest" description="Disordered" evidence="1">
    <location>
        <begin position="31"/>
        <end position="213"/>
    </location>
</feature>
<dbReference type="Proteomes" id="UP000663831">
    <property type="component" value="Unassembled WGS sequence"/>
</dbReference>
<organism evidence="3 4">
    <name type="scientific">Rhizoctonia solani</name>
    <dbReference type="NCBI Taxonomy" id="456999"/>
    <lineage>
        <taxon>Eukaryota</taxon>
        <taxon>Fungi</taxon>
        <taxon>Dikarya</taxon>
        <taxon>Basidiomycota</taxon>
        <taxon>Agaricomycotina</taxon>
        <taxon>Agaricomycetes</taxon>
        <taxon>Cantharellales</taxon>
        <taxon>Ceratobasidiaceae</taxon>
        <taxon>Rhizoctonia</taxon>
    </lineage>
</organism>
<reference evidence="3" key="1">
    <citation type="submission" date="2021-01" db="EMBL/GenBank/DDBJ databases">
        <authorList>
            <person name="Kaushik A."/>
        </authorList>
    </citation>
    <scope>NUCLEOTIDE SEQUENCE</scope>
    <source>
        <strain evidence="3">AG3-1AP</strain>
    </source>
</reference>
<dbReference type="SUPFAM" id="SSF47923">
    <property type="entry name" value="Ypt/Rab-GAP domain of gyp1p"/>
    <property type="match status" value="2"/>
</dbReference>
<dbReference type="PROSITE" id="PS50086">
    <property type="entry name" value="TBC_RABGAP"/>
    <property type="match status" value="1"/>
</dbReference>
<sequence length="994" mass="109112">MTAPPTRPHVGLRPSSHFSIITAAQSNADWVEDDAWDSGSDDDKPLASRRPPPPPTPTRAASLGFFSSTAAFSRPSTKPQSGANSLHNSPLKNPATPAPIPFKQPTGPTSLNAIRASARKSTGPVDTNLGIGSGTPNSGSSTAELSFSYTHVQAPSPSSFPQSNALPSQPQSHEEENSVELASPPGKGKGWTFIAGRKKEQMDEEAAEREKEGYRRWKMTASGSVDFAGIVPDAPDSDEDSDGELIVGDLEVEIGEGLKIGDDLSLGRGMEDTLEFTRMGSDDKVKRASAAKEEAEEEATPHEKVGVEAIRDDADAIVIDPFSVLRRPDPYGHASGYNTKTTSRASSISHIKSPERPSSSSKRMSSFGTSTPSSGHERNSSGAGLSRGRSVRTNRRHTQFVECLSKEDLNMAELKKLAWSGVPPHLRPMVWPLLLGYIPLPSSTRLQTLQRKREEYSKLVNIAFARGRDGLDQSIWHQIKIDVPRTRPGVRLWMEAGTHQSLERILYVWAVRHPASGYVQGINDLATPFYQIFLSAYIDADPETYDPACLPPHIINAIEADTFWCLSRLLDGIQDNYIAQQPGIHRSVKRMAELVKRIDVALAAHLQTQGVEFMQFAFRWMNCLLMRELSVKNTIRMWDTYLAEGTDSFSQFHLYVCSAFLVKWSDKLKNMDFQSVLKMVSFVVLVSLAISVIPAIGASIQLGNSKAKSFTYEVVPGYFIQTNADTNPSTVGPNPPAFGLIANTSSAYWSDFKANITKLQKDAPKNVKYAVCWFGRHGQGWHNLAESAYGTAAWDDYWSKLNGDGNMTWGPDALLTDLGKQQAQLAHNTWVTELAKSDPVPLPSKLFSSPMSRAASTLGITFTGVLLTESGKDDKVRPYVMEGLREVIGVHTCDKRRTKAYIRDAYNDFRIEPGFTEEDELWTADHRETNTETDARLKATLDTIFGRLLGSKDTFISVTAHSGAINSALRVLGHRAYSLPTGGVIPVVIKATEN</sequence>
<feature type="domain" description="Rab-GAP TBC" evidence="2">
    <location>
        <begin position="421"/>
        <end position="645"/>
    </location>
</feature>
<dbReference type="PANTHER" id="PTHR22957">
    <property type="entry name" value="TBC1 DOMAIN FAMILY MEMBER GTPASE-ACTIVATING PROTEIN"/>
    <property type="match status" value="1"/>
</dbReference>
<dbReference type="FunFam" id="1.10.8.270:FF:000037">
    <property type="entry name" value="TBC1 domain family member 22A"/>
    <property type="match status" value="1"/>
</dbReference>
<feature type="compositionally biased region" description="Acidic residues" evidence="1">
    <location>
        <begin position="31"/>
        <end position="40"/>
    </location>
</feature>
<evidence type="ECO:0000313" key="3">
    <source>
        <dbReference type="EMBL" id="CAE6440895.1"/>
    </source>
</evidence>
<feature type="compositionally biased region" description="Polar residues" evidence="1">
    <location>
        <begin position="336"/>
        <end position="348"/>
    </location>
</feature>
<dbReference type="Pfam" id="PF00300">
    <property type="entry name" value="His_Phos_1"/>
    <property type="match status" value="1"/>
</dbReference>
<dbReference type="Gene3D" id="1.10.472.80">
    <property type="entry name" value="Ypt/Rab-GAP domain of gyp1p, domain 3"/>
    <property type="match status" value="1"/>
</dbReference>
<dbReference type="InterPro" id="IPR000195">
    <property type="entry name" value="Rab-GAP-TBC_dom"/>
</dbReference>
<name>A0A8H2Y7T7_9AGAM</name>
<comment type="caution">
    <text evidence="3">The sequence shown here is derived from an EMBL/GenBank/DDBJ whole genome shotgun (WGS) entry which is preliminary data.</text>
</comment>
<dbReference type="Gene3D" id="1.10.10.750">
    <property type="entry name" value="Ypt/Rab-GAP domain of gyp1p, domain 1"/>
    <property type="match status" value="1"/>
</dbReference>